<sequence length="18" mass="2274">MMIFLLKVFPQFNYKILQ</sequence>
<name>A0A2P2MEL4_RHIMU</name>
<proteinExistence type="predicted"/>
<accession>A0A2P2MEL4</accession>
<dbReference type="AlphaFoldDB" id="A0A2P2MEL4"/>
<reference evidence="1" key="1">
    <citation type="submission" date="2018-02" db="EMBL/GenBank/DDBJ databases">
        <title>Rhizophora mucronata_Transcriptome.</title>
        <authorList>
            <person name="Meera S.P."/>
            <person name="Sreeshan A."/>
            <person name="Augustine A."/>
        </authorList>
    </citation>
    <scope>NUCLEOTIDE SEQUENCE</scope>
    <source>
        <tissue evidence="1">Leaf</tissue>
    </source>
</reference>
<protein>
    <submittedName>
        <fullName evidence="1">Uncharacterized protein</fullName>
    </submittedName>
</protein>
<organism evidence="1">
    <name type="scientific">Rhizophora mucronata</name>
    <name type="common">Asiatic mangrove</name>
    <dbReference type="NCBI Taxonomy" id="61149"/>
    <lineage>
        <taxon>Eukaryota</taxon>
        <taxon>Viridiplantae</taxon>
        <taxon>Streptophyta</taxon>
        <taxon>Embryophyta</taxon>
        <taxon>Tracheophyta</taxon>
        <taxon>Spermatophyta</taxon>
        <taxon>Magnoliopsida</taxon>
        <taxon>eudicotyledons</taxon>
        <taxon>Gunneridae</taxon>
        <taxon>Pentapetalae</taxon>
        <taxon>rosids</taxon>
        <taxon>fabids</taxon>
        <taxon>Malpighiales</taxon>
        <taxon>Rhizophoraceae</taxon>
        <taxon>Rhizophora</taxon>
    </lineage>
</organism>
<evidence type="ECO:0000313" key="1">
    <source>
        <dbReference type="EMBL" id="MBX28614.1"/>
    </source>
</evidence>
<dbReference type="EMBL" id="GGEC01048130">
    <property type="protein sequence ID" value="MBX28614.1"/>
    <property type="molecule type" value="Transcribed_RNA"/>
</dbReference>